<name>A0A0F4Z3K1_RASE3</name>
<proteinExistence type="predicted"/>
<dbReference type="RefSeq" id="XP_013331709.1">
    <property type="nucleotide sequence ID" value="XM_013476255.1"/>
</dbReference>
<evidence type="ECO:0000313" key="1">
    <source>
        <dbReference type="EMBL" id="KKA25097.1"/>
    </source>
</evidence>
<evidence type="ECO:0000313" key="2">
    <source>
        <dbReference type="Proteomes" id="UP000053958"/>
    </source>
</evidence>
<sequence>MPLPNISWKLFAGGRSTSSPPSPTGRTPLASLYRMYEYIVYGYTLGLRTEIEFFFNKPDWKVSEIPDPADPDPKRYAILSVIPHLLTKAFNRLIKRGLPRGSPAIIMGDEELDELASRPRILETVPSWCARVPKLDKTLVIPGSDGAIPDDAGASSEFKEKNILVWDPPVLFV</sequence>
<comment type="caution">
    <text evidence="1">The sequence shown here is derived from an EMBL/GenBank/DDBJ whole genome shotgun (WGS) entry which is preliminary data.</text>
</comment>
<dbReference type="OrthoDB" id="5422293at2759"/>
<dbReference type="EMBL" id="LASV01000037">
    <property type="protein sequence ID" value="KKA25097.1"/>
    <property type="molecule type" value="Genomic_DNA"/>
</dbReference>
<dbReference type="AlphaFoldDB" id="A0A0F4Z3K1"/>
<accession>A0A0F4Z3K1</accession>
<keyword evidence="2" id="KW-1185">Reference proteome</keyword>
<dbReference type="Proteomes" id="UP000053958">
    <property type="component" value="Unassembled WGS sequence"/>
</dbReference>
<protein>
    <submittedName>
        <fullName evidence="1">Uncharacterized protein</fullName>
    </submittedName>
</protein>
<gene>
    <name evidence="1" type="ORF">T310_0871</name>
</gene>
<dbReference type="GeneID" id="25312925"/>
<organism evidence="1 2">
    <name type="scientific">Rasamsonia emersonii (strain ATCC 16479 / CBS 393.64 / IMI 116815)</name>
    <dbReference type="NCBI Taxonomy" id="1408163"/>
    <lineage>
        <taxon>Eukaryota</taxon>
        <taxon>Fungi</taxon>
        <taxon>Dikarya</taxon>
        <taxon>Ascomycota</taxon>
        <taxon>Pezizomycotina</taxon>
        <taxon>Eurotiomycetes</taxon>
        <taxon>Eurotiomycetidae</taxon>
        <taxon>Eurotiales</taxon>
        <taxon>Trichocomaceae</taxon>
        <taxon>Rasamsonia</taxon>
    </lineage>
</organism>
<reference evidence="1 2" key="1">
    <citation type="submission" date="2015-04" db="EMBL/GenBank/DDBJ databases">
        <authorList>
            <person name="Heijne W.H."/>
            <person name="Fedorova N.D."/>
            <person name="Nierman W.C."/>
            <person name="Vollebregt A.W."/>
            <person name="Zhao Z."/>
            <person name="Wu L."/>
            <person name="Kumar M."/>
            <person name="Stam H."/>
            <person name="van den Berg M.A."/>
            <person name="Pel H.J."/>
        </authorList>
    </citation>
    <scope>NUCLEOTIDE SEQUENCE [LARGE SCALE GENOMIC DNA]</scope>
    <source>
        <strain evidence="1 2">CBS 393.64</strain>
    </source>
</reference>